<dbReference type="STRING" id="246199.CUS_5052"/>
<keyword evidence="4" id="KW-1185">Reference proteome</keyword>
<sequence length="167" mass="18968">MYNKTPSLFRTFVLLYKKYTQKRDFSKKEVLSKKSYHKSKNMCYNTFTTQRKAQKGECEMSIIFAAIVLVINEYSTREGWFASVTGGLLLAGGLIWAATVSPARTFILCVMGLCALLALELERISDIRKEAGKKLNELDDRDAERNARNARRGLRVSSQKSVKRKAA</sequence>
<comment type="caution">
    <text evidence="3">The sequence shown here is derived from an EMBL/GenBank/DDBJ whole genome shotgun (WGS) entry which is preliminary data.</text>
</comment>
<organism evidence="3 4">
    <name type="scientific">Ruminococcus albus 8</name>
    <dbReference type="NCBI Taxonomy" id="246199"/>
    <lineage>
        <taxon>Bacteria</taxon>
        <taxon>Bacillati</taxon>
        <taxon>Bacillota</taxon>
        <taxon>Clostridia</taxon>
        <taxon>Eubacteriales</taxon>
        <taxon>Oscillospiraceae</taxon>
        <taxon>Ruminococcus</taxon>
    </lineage>
</organism>
<keyword evidence="2" id="KW-0472">Membrane</keyword>
<evidence type="ECO:0000313" key="3">
    <source>
        <dbReference type="EMBL" id="EGC02749.1"/>
    </source>
</evidence>
<evidence type="ECO:0000256" key="2">
    <source>
        <dbReference type="SAM" id="Phobius"/>
    </source>
</evidence>
<feature type="transmembrane region" description="Helical" evidence="2">
    <location>
        <begin position="79"/>
        <end position="97"/>
    </location>
</feature>
<dbReference type="Proteomes" id="UP000004259">
    <property type="component" value="Unassembled WGS sequence"/>
</dbReference>
<evidence type="ECO:0000256" key="1">
    <source>
        <dbReference type="SAM" id="MobiDB-lite"/>
    </source>
</evidence>
<protein>
    <submittedName>
        <fullName evidence="3">Uncharacterized protein</fullName>
    </submittedName>
</protein>
<accession>E9SD99</accession>
<feature type="region of interest" description="Disordered" evidence="1">
    <location>
        <begin position="140"/>
        <end position="167"/>
    </location>
</feature>
<evidence type="ECO:0000313" key="4">
    <source>
        <dbReference type="Proteomes" id="UP000004259"/>
    </source>
</evidence>
<keyword evidence="2" id="KW-0812">Transmembrane</keyword>
<dbReference type="EMBL" id="ADKM02000089">
    <property type="protein sequence ID" value="EGC02749.1"/>
    <property type="molecule type" value="Genomic_DNA"/>
</dbReference>
<gene>
    <name evidence="3" type="ORF">CUS_5052</name>
</gene>
<feature type="transmembrane region" description="Helical" evidence="2">
    <location>
        <begin position="103"/>
        <end position="121"/>
    </location>
</feature>
<reference evidence="3 4" key="1">
    <citation type="submission" date="2011-02" db="EMBL/GenBank/DDBJ databases">
        <authorList>
            <person name="Nelson K.E."/>
            <person name="Sutton G."/>
            <person name="Torralba M."/>
            <person name="Durkin S."/>
            <person name="Harkins D."/>
            <person name="Montgomery R."/>
            <person name="Ziemer C."/>
            <person name="Klaassens E."/>
            <person name="Ocuiv P."/>
            <person name="Morrison M."/>
        </authorList>
    </citation>
    <scope>NUCLEOTIDE SEQUENCE [LARGE SCALE GENOMIC DNA]</scope>
    <source>
        <strain evidence="3 4">8</strain>
    </source>
</reference>
<keyword evidence="2" id="KW-1133">Transmembrane helix</keyword>
<proteinExistence type="predicted"/>
<dbReference type="AlphaFoldDB" id="E9SD99"/>
<name>E9SD99_RUMAL</name>